<dbReference type="AlphaFoldDB" id="K4ANW1"/>
<reference evidence="2" key="1">
    <citation type="journal article" date="2012" name="Nat. Biotechnol.">
        <title>Reference genome sequence of the model plant Setaria.</title>
        <authorList>
            <person name="Bennetzen J.L."/>
            <person name="Schmutz J."/>
            <person name="Wang H."/>
            <person name="Percifield R."/>
            <person name="Hawkins J."/>
            <person name="Pontaroli A.C."/>
            <person name="Estep M."/>
            <person name="Feng L."/>
            <person name="Vaughn J.N."/>
            <person name="Grimwood J."/>
            <person name="Jenkins J."/>
            <person name="Barry K."/>
            <person name="Lindquist E."/>
            <person name="Hellsten U."/>
            <person name="Deshpande S."/>
            <person name="Wang X."/>
            <person name="Wu X."/>
            <person name="Mitros T."/>
            <person name="Triplett J."/>
            <person name="Yang X."/>
            <person name="Ye C.Y."/>
            <person name="Mauro-Herrera M."/>
            <person name="Wang L."/>
            <person name="Li P."/>
            <person name="Sharma M."/>
            <person name="Sharma R."/>
            <person name="Ronald P.C."/>
            <person name="Panaud O."/>
            <person name="Kellogg E.A."/>
            <person name="Brutnell T.P."/>
            <person name="Doust A.N."/>
            <person name="Tuskan G.A."/>
            <person name="Rokhsar D."/>
            <person name="Devos K.M."/>
        </authorList>
    </citation>
    <scope>NUCLEOTIDE SEQUENCE [LARGE SCALE GENOMIC DNA]</scope>
    <source>
        <strain evidence="2">cv. Yugu1</strain>
    </source>
</reference>
<keyword evidence="2" id="KW-1185">Reference proteome</keyword>
<dbReference type="HOGENOM" id="CLU_3411238_0_0_1"/>
<proteinExistence type="predicted"/>
<dbReference type="Proteomes" id="UP000004995">
    <property type="component" value="Unassembled WGS sequence"/>
</dbReference>
<sequence length="29" mass="3296">MQQPVALSIFRPIRRDSLFAVNLTCCNAM</sequence>
<evidence type="ECO:0000313" key="2">
    <source>
        <dbReference type="Proteomes" id="UP000004995"/>
    </source>
</evidence>
<reference evidence="1" key="2">
    <citation type="submission" date="2018-08" db="UniProtKB">
        <authorList>
            <consortium name="EnsemblPlants"/>
        </authorList>
    </citation>
    <scope>IDENTIFICATION</scope>
    <source>
        <strain evidence="1">Yugu1</strain>
    </source>
</reference>
<dbReference type="EnsemblPlants" id="KQK90873">
    <property type="protein sequence ID" value="KQK90873"/>
    <property type="gene ID" value="SETIT_040609mg"/>
</dbReference>
<name>K4ANW1_SETIT</name>
<organism evidence="1 2">
    <name type="scientific">Setaria italica</name>
    <name type="common">Foxtail millet</name>
    <name type="synonym">Panicum italicum</name>
    <dbReference type="NCBI Taxonomy" id="4555"/>
    <lineage>
        <taxon>Eukaryota</taxon>
        <taxon>Viridiplantae</taxon>
        <taxon>Streptophyta</taxon>
        <taxon>Embryophyta</taxon>
        <taxon>Tracheophyta</taxon>
        <taxon>Spermatophyta</taxon>
        <taxon>Magnoliopsida</taxon>
        <taxon>Liliopsida</taxon>
        <taxon>Poales</taxon>
        <taxon>Poaceae</taxon>
        <taxon>PACMAD clade</taxon>
        <taxon>Panicoideae</taxon>
        <taxon>Panicodae</taxon>
        <taxon>Paniceae</taxon>
        <taxon>Cenchrinae</taxon>
        <taxon>Setaria</taxon>
    </lineage>
</organism>
<evidence type="ECO:0000313" key="1">
    <source>
        <dbReference type="EnsemblPlants" id="KQK90873"/>
    </source>
</evidence>
<dbReference type="Gramene" id="KQK90873">
    <property type="protein sequence ID" value="KQK90873"/>
    <property type="gene ID" value="SETIT_040609mg"/>
</dbReference>
<accession>K4ANW1</accession>
<dbReference type="EMBL" id="AGNK02005983">
    <property type="status" value="NOT_ANNOTATED_CDS"/>
    <property type="molecule type" value="Genomic_DNA"/>
</dbReference>
<protein>
    <submittedName>
        <fullName evidence="1">Uncharacterized protein</fullName>
    </submittedName>
</protein>
<dbReference type="InParanoid" id="K4ANW1"/>